<dbReference type="AlphaFoldDB" id="F0W656"/>
<evidence type="ECO:0000313" key="1">
    <source>
        <dbReference type="EMBL" id="CCA16598.1"/>
    </source>
</evidence>
<proteinExistence type="predicted"/>
<organism evidence="1">
    <name type="scientific">Albugo laibachii Nc14</name>
    <dbReference type="NCBI Taxonomy" id="890382"/>
    <lineage>
        <taxon>Eukaryota</taxon>
        <taxon>Sar</taxon>
        <taxon>Stramenopiles</taxon>
        <taxon>Oomycota</taxon>
        <taxon>Peronosporomycetes</taxon>
        <taxon>Albuginales</taxon>
        <taxon>Albuginaceae</taxon>
        <taxon>Albugo</taxon>
    </lineage>
</organism>
<sequence length="264" mass="27938">MGTTLTIANDTPDEWRCKLSYDHAALKMAGTALGIASIVGELTVLSAAFGPKLLGIEQAFPSPYTVFGCLRAEMGASALAAHNLGALVADLSTIGWVGVALFNMVHQKLDKAGYQLIHPSMSRVWGHLAPYSWHECACVRSYMVNATIARMQSIVMRPLFSGGFAKKNREHRIAWWLTRSKVQNDDVTIPSLDGILLKQGQVAAGLPQGSVLNSAPGNVSATPQLQSVQGIGTVAKPVALSTTGVVAPSTSPVNMQVKNTTASV</sequence>
<reference evidence="1" key="2">
    <citation type="submission" date="2011-02" db="EMBL/GenBank/DDBJ databases">
        <authorList>
            <person name="MacLean D."/>
        </authorList>
    </citation>
    <scope>NUCLEOTIDE SEQUENCE</scope>
</reference>
<accession>F0W656</accession>
<gene>
    <name evidence="1" type="primary">AlNc14C23G2355</name>
    <name evidence="1" type="ORF">ALNC14_027410</name>
</gene>
<dbReference type="HOGENOM" id="CLU_080598_0_0_1"/>
<dbReference type="EMBL" id="FR824068">
    <property type="protein sequence ID" value="CCA16598.1"/>
    <property type="molecule type" value="Genomic_DNA"/>
</dbReference>
<reference evidence="1" key="1">
    <citation type="journal article" date="2011" name="PLoS Biol.">
        <title>Gene gain and loss during evolution of obligate parasitism in the white rust pathogen of Arabidopsis thaliana.</title>
        <authorList>
            <person name="Kemen E."/>
            <person name="Gardiner A."/>
            <person name="Schultz-Larsen T."/>
            <person name="Kemen A.C."/>
            <person name="Balmuth A.L."/>
            <person name="Robert-Seilaniantz A."/>
            <person name="Bailey K."/>
            <person name="Holub E."/>
            <person name="Studholme D.J."/>
            <person name="Maclean D."/>
            <person name="Jones J.D."/>
        </authorList>
    </citation>
    <scope>NUCLEOTIDE SEQUENCE</scope>
</reference>
<protein>
    <submittedName>
        <fullName evidence="1">Uncharacterized protein AlNc14C23G2355</fullName>
    </submittedName>
</protein>
<name>F0W656_9STRA</name>